<dbReference type="RefSeq" id="WP_115331196.1">
    <property type="nucleotide sequence ID" value="NZ_CAAAHP010000001.1"/>
</dbReference>
<evidence type="ECO:0000313" key="1">
    <source>
        <dbReference type="EMBL" id="STX51567.1"/>
    </source>
</evidence>
<dbReference type="OrthoDB" id="9998965at2"/>
<gene>
    <name evidence="1" type="ORF">NCTC13316_01663</name>
</gene>
<evidence type="ECO:0000313" key="2">
    <source>
        <dbReference type="Proteomes" id="UP000254794"/>
    </source>
</evidence>
<dbReference type="EMBL" id="UGOD01000001">
    <property type="protein sequence ID" value="STX51567.1"/>
    <property type="molecule type" value="Genomic_DNA"/>
</dbReference>
<dbReference type="AlphaFoldDB" id="A0A378JKF8"/>
<accession>A0A378JKF8</accession>
<protein>
    <submittedName>
        <fullName evidence="1">Uncharacterized protein</fullName>
    </submittedName>
</protein>
<dbReference type="Proteomes" id="UP000254794">
    <property type="component" value="Unassembled WGS sequence"/>
</dbReference>
<keyword evidence="2" id="KW-1185">Reference proteome</keyword>
<name>A0A378JKF8_9GAMM</name>
<sequence>MRFNLEEFNLKPKTFYAAILREIDSTNKIPFESKQPLLLLAAIVKTLYNIKEPRGEGSIIPTYQFEAFKKYLQESDDLIKKNLNIEVDNVLPYLIQAALYRKCCAVRIGNPRSIYNCVEDIKNNSFLLSETELVDFVPYAMDPEFRRMALSIMKKSKFVNPDGYNLTEFETFLKEVFKRAEMEEVPFVLTNKIAIEVKNSMDRTPKSRLSFFEQLKNVNLQENSIQEFRP</sequence>
<proteinExistence type="predicted"/>
<organism evidence="1 2">
    <name type="scientific">Legionella busanensis</name>
    <dbReference type="NCBI Taxonomy" id="190655"/>
    <lineage>
        <taxon>Bacteria</taxon>
        <taxon>Pseudomonadati</taxon>
        <taxon>Pseudomonadota</taxon>
        <taxon>Gammaproteobacteria</taxon>
        <taxon>Legionellales</taxon>
        <taxon>Legionellaceae</taxon>
        <taxon>Legionella</taxon>
    </lineage>
</organism>
<reference evidence="1 2" key="1">
    <citation type="submission" date="2018-06" db="EMBL/GenBank/DDBJ databases">
        <authorList>
            <consortium name="Pathogen Informatics"/>
            <person name="Doyle S."/>
        </authorList>
    </citation>
    <scope>NUCLEOTIDE SEQUENCE [LARGE SCALE GENOMIC DNA]</scope>
    <source>
        <strain evidence="1 2">NCTC13316</strain>
    </source>
</reference>